<evidence type="ECO:0000259" key="6">
    <source>
        <dbReference type="Pfam" id="PF04084"/>
    </source>
</evidence>
<evidence type="ECO:0000256" key="1">
    <source>
        <dbReference type="ARBA" id="ARBA00004123"/>
    </source>
</evidence>
<dbReference type="OrthoDB" id="346673at2759"/>
<keyword evidence="9" id="KW-1185">Reference proteome</keyword>
<gene>
    <name evidence="8" type="ORF">BMR1_03g04510</name>
</gene>
<dbReference type="InterPro" id="IPR007220">
    <property type="entry name" value="ORC2"/>
</dbReference>
<dbReference type="KEGG" id="bmic:BMR1_03g04510"/>
<dbReference type="InterPro" id="IPR056772">
    <property type="entry name" value="RecA-like_ORC2"/>
</dbReference>
<accession>A0A1R4ACF5</accession>
<dbReference type="Pfam" id="PF24882">
    <property type="entry name" value="WHD_ORC2"/>
    <property type="match status" value="1"/>
</dbReference>
<comment type="subunit">
    <text evidence="5">Component of the origin recognition complex (ORC).</text>
</comment>
<dbReference type="GO" id="GO:0005664">
    <property type="term" value="C:nuclear origin of replication recognition complex"/>
    <property type="evidence" value="ECO:0007669"/>
    <property type="project" value="UniProtKB-UniRule"/>
</dbReference>
<evidence type="ECO:0000259" key="7">
    <source>
        <dbReference type="Pfam" id="PF24882"/>
    </source>
</evidence>
<dbReference type="AlphaFoldDB" id="A0A1R4ACF5"/>
<comment type="function">
    <text evidence="5">Component of the origin recognition complex (ORC) that binds origins of replication. DNA-binding is ATP-dependent. ORC is required to assemble the pre-replication complex necessary to initiate DNA replication.</text>
</comment>
<feature type="domain" description="Origin recognition complex subunit 2 winged-helix" evidence="7">
    <location>
        <begin position="403"/>
        <end position="454"/>
    </location>
</feature>
<proteinExistence type="inferred from homology"/>
<reference evidence="8 9" key="3">
    <citation type="journal article" date="2016" name="Sci. Rep.">
        <title>Genome-wide diversity and gene expression profiling of Babesia microti isolates identify polymorphic genes that mediate host-pathogen interactions.</title>
        <authorList>
            <person name="Silva J.C."/>
            <person name="Cornillot E."/>
            <person name="McCracken C."/>
            <person name="Usmani-Brown S."/>
            <person name="Dwivedi A."/>
            <person name="Ifeonu O.O."/>
            <person name="Crabtree J."/>
            <person name="Gotia H.T."/>
            <person name="Virji A.Z."/>
            <person name="Reynes C."/>
            <person name="Colinge J."/>
            <person name="Kumar V."/>
            <person name="Lawres L."/>
            <person name="Pazzi J.E."/>
            <person name="Pablo J.V."/>
            <person name="Hung C."/>
            <person name="Brancato J."/>
            <person name="Kumari P."/>
            <person name="Orvis J."/>
            <person name="Tretina K."/>
            <person name="Chibucos M."/>
            <person name="Ott S."/>
            <person name="Sadzewicz L."/>
            <person name="Sengamalay N."/>
            <person name="Shetty A.C."/>
            <person name="Su Q."/>
            <person name="Tallon L."/>
            <person name="Fraser C.M."/>
            <person name="Frutos R."/>
            <person name="Molina D.M."/>
            <person name="Krause P.J."/>
            <person name="Ben Mamoun C."/>
        </authorList>
    </citation>
    <scope>NUCLEOTIDE SEQUENCE [LARGE SCALE GENOMIC DNA]</scope>
    <source>
        <strain evidence="8 9">RI</strain>
    </source>
</reference>
<organism evidence="8 9">
    <name type="scientific">Babesia microti (strain RI)</name>
    <dbReference type="NCBI Taxonomy" id="1133968"/>
    <lineage>
        <taxon>Eukaryota</taxon>
        <taxon>Sar</taxon>
        <taxon>Alveolata</taxon>
        <taxon>Apicomplexa</taxon>
        <taxon>Aconoidasida</taxon>
        <taxon>Piroplasmida</taxon>
        <taxon>Babesiidae</taxon>
        <taxon>Babesia</taxon>
    </lineage>
</organism>
<name>A0A1R4ACF5_BABMR</name>
<reference evidence="8 9" key="1">
    <citation type="journal article" date="2012" name="Nucleic Acids Res.">
        <title>Sequencing of the smallest Apicomplexan genome from the human pathogen Babesia microti.</title>
        <authorList>
            <person name="Cornillot E."/>
            <person name="Hadj-Kaddour K."/>
            <person name="Dassouli A."/>
            <person name="Noel B."/>
            <person name="Ranwez V."/>
            <person name="Vacherie B."/>
            <person name="Augagneur Y."/>
            <person name="Bres V."/>
            <person name="Duclos A."/>
            <person name="Randazzo S."/>
            <person name="Carcy B."/>
            <person name="Debierre-Grockiego F."/>
            <person name="Delbecq S."/>
            <person name="Moubri-Menage K."/>
            <person name="Shams-Eldin H."/>
            <person name="Usmani-Brown S."/>
            <person name="Bringaud F."/>
            <person name="Wincker P."/>
            <person name="Vivares C.P."/>
            <person name="Schwarz R.T."/>
            <person name="Schetters T.P."/>
            <person name="Krause P.J."/>
            <person name="Gorenflot A."/>
            <person name="Berry V."/>
            <person name="Barbe V."/>
            <person name="Ben Mamoun C."/>
        </authorList>
    </citation>
    <scope>NUCLEOTIDE SEQUENCE [LARGE SCALE GENOMIC DNA]</scope>
    <source>
        <strain evidence="8 9">RI</strain>
    </source>
</reference>
<reference evidence="8 9" key="2">
    <citation type="journal article" date="2013" name="PLoS ONE">
        <title>Whole genome mapping and re-organization of the nuclear and mitochondrial genomes of Babesia microti isolates.</title>
        <authorList>
            <person name="Cornillot E."/>
            <person name="Dassouli A."/>
            <person name="Garg A."/>
            <person name="Pachikara N."/>
            <person name="Randazzo S."/>
            <person name="Depoix D."/>
            <person name="Carcy B."/>
            <person name="Delbecq S."/>
            <person name="Frutos R."/>
            <person name="Silva J.C."/>
            <person name="Sutton R."/>
            <person name="Krause P.J."/>
            <person name="Mamoun C.B."/>
        </authorList>
    </citation>
    <scope>NUCLEOTIDE SEQUENCE [LARGE SCALE GENOMIC DNA]</scope>
    <source>
        <strain evidence="8 9">RI</strain>
    </source>
</reference>
<dbReference type="EMBL" id="LN871598">
    <property type="protein sequence ID" value="SJK86687.1"/>
    <property type="molecule type" value="Genomic_DNA"/>
</dbReference>
<dbReference type="GeneID" id="24425549"/>
<sequence>MINDLNRLNTNVKVFRPQIYLPQSITRAVQSTHPLDFDFVYRDLHIGKESLNSLCVLGLESEINWLRNEFYQILKCYAIRSPLINLKKAKGYTHLDIYGLSPNDDDKFVNQQNGNIGKLKRHIKPFPLVTPFYHYYGTRLVLDDDKDYTCILSNTNFEKHIFKAFSSANPRSLALLLKAYNEKFKIQPNINYLQLLDWKRELKNGFNLILCGKGSKYYHLNQFYDLCKDGIRCMINGYKINKQFPKQPIAQILKKYFKSQVKCTEDIFELLIEKMENSELPLYIIVHGLDYMITNRIRYIDSFLNLLTSNHVRVLSSFDRVWGEVCLNSDKYNKYNLKLITLDTGIDYRAEVESMWLACGPDYYFKGMKTPSFEGLQSVLSALSINHQKLLRILAELQLEYINGVPRKVLLSKAIVICNSEEKLDSLLVEFISHKLVREIKIKGEISYLIPLDNNSIMSLVELQ</sequence>
<keyword evidence="4 5" id="KW-0539">Nucleus</keyword>
<dbReference type="VEuPathDB" id="PiroplasmaDB:BMR1_03g04510"/>
<dbReference type="InterPro" id="IPR056773">
    <property type="entry name" value="WHD_ORC2"/>
</dbReference>
<protein>
    <recommendedName>
        <fullName evidence="5">Origin recognition complex subunit 2</fullName>
    </recommendedName>
</protein>
<dbReference type="Pfam" id="PF04084">
    <property type="entry name" value="RecA-like_ORC2"/>
    <property type="match status" value="1"/>
</dbReference>
<evidence type="ECO:0000256" key="5">
    <source>
        <dbReference type="RuleBase" id="RU368084"/>
    </source>
</evidence>
<dbReference type="GO" id="GO:0003688">
    <property type="term" value="F:DNA replication origin binding"/>
    <property type="evidence" value="ECO:0007669"/>
    <property type="project" value="UniProtKB-UniRule"/>
</dbReference>
<dbReference type="PANTHER" id="PTHR14052">
    <property type="entry name" value="ORIGIN RECOGNITION COMPLEX SUBUNIT 2"/>
    <property type="match status" value="1"/>
</dbReference>
<comment type="subcellular location">
    <subcellularLocation>
        <location evidence="1 5">Nucleus</location>
    </subcellularLocation>
</comment>
<comment type="similarity">
    <text evidence="2 5">Belongs to the ORC2 family.</text>
</comment>
<evidence type="ECO:0000313" key="8">
    <source>
        <dbReference type="EMBL" id="SJK86687.1"/>
    </source>
</evidence>
<keyword evidence="3 5" id="KW-0235">DNA replication</keyword>
<dbReference type="PANTHER" id="PTHR14052:SF0">
    <property type="entry name" value="ORIGIN RECOGNITION COMPLEX SUBUNIT 2"/>
    <property type="match status" value="1"/>
</dbReference>
<evidence type="ECO:0000256" key="2">
    <source>
        <dbReference type="ARBA" id="ARBA00007421"/>
    </source>
</evidence>
<dbReference type="GO" id="GO:0006260">
    <property type="term" value="P:DNA replication"/>
    <property type="evidence" value="ECO:0007669"/>
    <property type="project" value="UniProtKB-UniRule"/>
</dbReference>
<evidence type="ECO:0000313" key="9">
    <source>
        <dbReference type="Proteomes" id="UP000002899"/>
    </source>
</evidence>
<dbReference type="Proteomes" id="UP000002899">
    <property type="component" value="Chromosome III"/>
</dbReference>
<evidence type="ECO:0000256" key="3">
    <source>
        <dbReference type="ARBA" id="ARBA00022705"/>
    </source>
</evidence>
<feature type="domain" description="Origin recognition complex subunit 2 RecA-like" evidence="6">
    <location>
        <begin position="196"/>
        <end position="337"/>
    </location>
</feature>
<evidence type="ECO:0000256" key="4">
    <source>
        <dbReference type="ARBA" id="ARBA00023242"/>
    </source>
</evidence>
<dbReference type="RefSeq" id="XP_021338814.1">
    <property type="nucleotide sequence ID" value="XM_021482278.1"/>
</dbReference>